<sequence>MAAAATNFTLLLLPNAAVGFVPQPAADLAIEMEPLPAEVDVPAADQAMSVGMAGLAAVAAGAALLRGWRAF</sequence>
<keyword evidence="4" id="KW-1185">Reference proteome</keyword>
<keyword evidence="1" id="KW-0472">Membrane</keyword>
<reference evidence="3 4" key="1">
    <citation type="journal article" date="2024" name="Nat. Commun.">
        <title>Phylogenomics reveals the evolutionary origins of lichenization in chlorophyte algae.</title>
        <authorList>
            <person name="Puginier C."/>
            <person name="Libourel C."/>
            <person name="Otte J."/>
            <person name="Skaloud P."/>
            <person name="Haon M."/>
            <person name="Grisel S."/>
            <person name="Petersen M."/>
            <person name="Berrin J.G."/>
            <person name="Delaux P.M."/>
            <person name="Dal Grande F."/>
            <person name="Keller J."/>
        </authorList>
    </citation>
    <scope>NUCLEOTIDE SEQUENCE [LARGE SCALE GENOMIC DNA]</scope>
    <source>
        <strain evidence="3 4">SAG 245.80</strain>
    </source>
</reference>
<dbReference type="EMBL" id="JALJOU010000001">
    <property type="protein sequence ID" value="KAK9846635.1"/>
    <property type="molecule type" value="Genomic_DNA"/>
</dbReference>
<comment type="caution">
    <text evidence="3">The sequence shown here is derived from an EMBL/GenBank/DDBJ whole genome shotgun (WGS) entry which is preliminary data.</text>
</comment>
<keyword evidence="1" id="KW-1133">Transmembrane helix</keyword>
<accession>A0AAW1SM53</accession>
<evidence type="ECO:0000256" key="2">
    <source>
        <dbReference type="SAM" id="SignalP"/>
    </source>
</evidence>
<keyword evidence="1" id="KW-0812">Transmembrane</keyword>
<dbReference type="Proteomes" id="UP001445335">
    <property type="component" value="Unassembled WGS sequence"/>
</dbReference>
<gene>
    <name evidence="3" type="ORF">WJX81_008038</name>
</gene>
<dbReference type="AlphaFoldDB" id="A0AAW1SM53"/>
<name>A0AAW1SM53_9CHLO</name>
<keyword evidence="2" id="KW-0732">Signal</keyword>
<feature type="signal peptide" evidence="2">
    <location>
        <begin position="1"/>
        <end position="19"/>
    </location>
</feature>
<proteinExistence type="predicted"/>
<organism evidence="3 4">
    <name type="scientific">Elliptochloris bilobata</name>
    <dbReference type="NCBI Taxonomy" id="381761"/>
    <lineage>
        <taxon>Eukaryota</taxon>
        <taxon>Viridiplantae</taxon>
        <taxon>Chlorophyta</taxon>
        <taxon>core chlorophytes</taxon>
        <taxon>Trebouxiophyceae</taxon>
        <taxon>Trebouxiophyceae incertae sedis</taxon>
        <taxon>Elliptochloris clade</taxon>
        <taxon>Elliptochloris</taxon>
    </lineage>
</organism>
<evidence type="ECO:0000313" key="3">
    <source>
        <dbReference type="EMBL" id="KAK9846635.1"/>
    </source>
</evidence>
<feature type="chain" id="PRO_5043766294" evidence="2">
    <location>
        <begin position="20"/>
        <end position="71"/>
    </location>
</feature>
<evidence type="ECO:0000256" key="1">
    <source>
        <dbReference type="SAM" id="Phobius"/>
    </source>
</evidence>
<feature type="transmembrane region" description="Helical" evidence="1">
    <location>
        <begin position="43"/>
        <end position="65"/>
    </location>
</feature>
<protein>
    <submittedName>
        <fullName evidence="3">Uncharacterized protein</fullName>
    </submittedName>
</protein>
<evidence type="ECO:0000313" key="4">
    <source>
        <dbReference type="Proteomes" id="UP001445335"/>
    </source>
</evidence>